<evidence type="ECO:0000259" key="1">
    <source>
        <dbReference type="Pfam" id="PF23726"/>
    </source>
</evidence>
<dbReference type="SUPFAM" id="SSF69322">
    <property type="entry name" value="Tricorn protease domain 2"/>
    <property type="match status" value="1"/>
</dbReference>
<sequence length="1176" mass="133319">MMEIEESDLLVSYDLAADASVLQWDAQTPSDDATNSPTLTDYGVLKHKITSSPIIEEFYNMKYSTNKKIEGLGKYNTPEDGNILLPSMLRELRPIDPDSFGSQLDDYDDLEEEMLKFTTKDDVKKLEEVEDIEIDEVVDMQLEDVIVNIHRSAISIQGCRTFEVPSTIRSSALLPGATTDHNKRDEDTLLLSLSSNLLLMVRLFIIDGTITPYVVQWWRTNYQQDQLPQLTDVGKSIITHQSGGAFAVTALKNVIRLHTTVQTPRGAMIDKLKNVVLDGTILFTCFLDPIEGLPDRSHAMICSMVLTSERRLLLRLFEWWIDEERFTEHTPLPLTNDFQIPIFVIPFKDSVFMMFENVVLLVSINNILSADFNFIHGEFQGSFPVCSYRPKTPIIADSAENEVLIGTEDGTIYSIVVYGSNIHVRPILRVPRCGKFTLEKMDDGYHFIYISNVTNHGHIIFKDVIHDANSDDKLPVSKGELLESRSNWAPLWDTEVVDLRTGDQELWLAHGRSISKLKQGICAVKEVSDRTFRSAVKVFSHQIDEQLYLIITYVDKTLVFKYEGDTLSDIIDSGLDLAKRTLYISSFDEICFQVTEDSIVVSDFENEESTLYKEFFETLVYADVLDNIIAVVMERPSRSGVSTVIRLYHAIGEITPFCDELALDFECNFIKLAVYENERSSLLLFVAADDYLKVYTQTSDGLQSIREIHCGLNSIHDMVMIDNTVHTSSRDGEYMWFTLSGPIENLQVSKPSQLKLSETPIEFELGFNSLLLITSCLWILPRKSVYPVPVAFEELRDRQVFSAIHVDEDRLAVLRDDGLCIVRVDNHKKTISKSIKLGVVPRKFKYISHIGVFAIITETGMVFTNKFSKLEHRFYAKSTRGIFEDDLPLCVNEWILPSTEKKFRNLLVGCSTKCGGSLKVLSLRTFSEENQNIIDVTELYRIKTTGAVLSVAQLEDGCILFSSGSDLFSCQYNLTDRAMHEPIQLHSFKSLVTQIHVQGNNIVVCTQSHAVSQFTYEDGLLRLAYEDVTQRKASSSILFDKEDLVIVADKLHCTVSGLSDSRSKFKSYQNYVATVKQCQLKSTWYKARSSLNRFIAFGIGGNIELFTVVNQEIKANMKKSYRDVKGELPSCVTQKGFWRLEKGPWYSNRDVNVFDADLFKDGTSGDIVELLESVAL</sequence>
<dbReference type="InterPro" id="IPR058543">
    <property type="entry name" value="Beta-prop_RSE1/DDB1/CPSF1_2nd"/>
</dbReference>
<dbReference type="EMBL" id="MPUK01000003">
    <property type="protein sequence ID" value="ONH68378.1"/>
    <property type="molecule type" value="Genomic_DNA"/>
</dbReference>
<reference evidence="3" key="1">
    <citation type="journal article" date="2017" name="Genome Announc.">
        <title>Genome sequences of Cyberlindnera fabianii 65, Pichia kudriavzevii 129, and Saccharomyces cerevisiae 131 isolated from fermented masau fruits in Zimbabwe.</title>
        <authorList>
            <person name="van Rijswijck I.M.H."/>
            <person name="Derks M.F.L."/>
            <person name="Abee T."/>
            <person name="de Ridder D."/>
            <person name="Smid E.J."/>
        </authorList>
    </citation>
    <scope>NUCLEOTIDE SEQUENCE [LARGE SCALE GENOMIC DNA]</scope>
    <source>
        <strain evidence="3">65</strain>
    </source>
</reference>
<proteinExistence type="predicted"/>
<organism evidence="2 3">
    <name type="scientific">Cyberlindnera fabianii</name>
    <name type="common">Yeast</name>
    <name type="synonym">Hansenula fabianii</name>
    <dbReference type="NCBI Taxonomy" id="36022"/>
    <lineage>
        <taxon>Eukaryota</taxon>
        <taxon>Fungi</taxon>
        <taxon>Dikarya</taxon>
        <taxon>Ascomycota</taxon>
        <taxon>Saccharomycotina</taxon>
        <taxon>Saccharomycetes</taxon>
        <taxon>Phaffomycetales</taxon>
        <taxon>Phaffomycetaceae</taxon>
        <taxon>Cyberlindnera</taxon>
    </lineage>
</organism>
<name>A0A1V2L906_CYBFA</name>
<dbReference type="PANTHER" id="PTHR10644">
    <property type="entry name" value="DNA REPAIR/RNA PROCESSING CPSF FAMILY"/>
    <property type="match status" value="1"/>
</dbReference>
<gene>
    <name evidence="2" type="ORF">BON22_2085</name>
</gene>
<dbReference type="AlphaFoldDB" id="A0A1V2L906"/>
<dbReference type="InterPro" id="IPR050358">
    <property type="entry name" value="RSE1/DDB1/CFT1"/>
</dbReference>
<dbReference type="STRING" id="36022.A0A1V2L906"/>
<evidence type="ECO:0000313" key="2">
    <source>
        <dbReference type="EMBL" id="ONH68378.1"/>
    </source>
</evidence>
<keyword evidence="3" id="KW-1185">Reference proteome</keyword>
<dbReference type="Gene3D" id="2.130.10.10">
    <property type="entry name" value="YVTN repeat-like/Quinoprotein amine dehydrogenase"/>
    <property type="match status" value="1"/>
</dbReference>
<dbReference type="InterPro" id="IPR015943">
    <property type="entry name" value="WD40/YVTN_repeat-like_dom_sf"/>
</dbReference>
<dbReference type="Pfam" id="PF23726">
    <property type="entry name" value="Beta-prop_RSE1_2nd"/>
    <property type="match status" value="1"/>
</dbReference>
<protein>
    <recommendedName>
        <fullName evidence="1">RSE1/DDB1/CPSF1 second beta-propeller domain-containing protein</fullName>
    </recommendedName>
</protein>
<dbReference type="OMA" id="RLTINLF"/>
<evidence type="ECO:0000313" key="3">
    <source>
        <dbReference type="Proteomes" id="UP000189513"/>
    </source>
</evidence>
<dbReference type="VEuPathDB" id="FungiDB:BON22_2085"/>
<comment type="caution">
    <text evidence="2">The sequence shown here is derived from an EMBL/GenBank/DDBJ whole genome shotgun (WGS) entry which is preliminary data.</text>
</comment>
<dbReference type="Proteomes" id="UP000189513">
    <property type="component" value="Unassembled WGS sequence"/>
</dbReference>
<accession>A0A1V2L906</accession>
<feature type="domain" description="RSE1/DDB1/CPSF1 second beta-propeller" evidence="1">
    <location>
        <begin position="545"/>
        <end position="847"/>
    </location>
</feature>